<dbReference type="PANTHER" id="PTHR31515:SF2">
    <property type="entry name" value="TRANSMEMBRANE PROTEIN"/>
    <property type="match status" value="1"/>
</dbReference>
<dbReference type="EMBL" id="LGRX02025023">
    <property type="protein sequence ID" value="KAK3253054.1"/>
    <property type="molecule type" value="Genomic_DNA"/>
</dbReference>
<accession>A0AAE0CEZ4</accession>
<protein>
    <submittedName>
        <fullName evidence="1">Uncharacterized protein</fullName>
    </submittedName>
</protein>
<organism evidence="1 2">
    <name type="scientific">Cymbomonas tetramitiformis</name>
    <dbReference type="NCBI Taxonomy" id="36881"/>
    <lineage>
        <taxon>Eukaryota</taxon>
        <taxon>Viridiplantae</taxon>
        <taxon>Chlorophyta</taxon>
        <taxon>Pyramimonadophyceae</taxon>
        <taxon>Pyramimonadales</taxon>
        <taxon>Pyramimonadaceae</taxon>
        <taxon>Cymbomonas</taxon>
    </lineage>
</organism>
<sequence>MLRLDIRRFGCSFLTITILTALLSTIAAIEDLSRATNLDKRVPAYEEHVPKSAFFDLGGNPLAWDNDVLLTGAMLEANTLSAKNQRRKVAYTKAGNLAEHLQVAPVEGISLRVPLNFIFVGFRGDGNRGVSLTDSEVRRWFEHMDFVLPHTRVPVDEVTDGSKPLDPDMSLPITSMVHYNYSCHVVEVGAEVNDVLERAINFYKRPHNPVSKGEGCCKELVQCVRSPGQQGFSEGTGIPRGIL</sequence>
<proteinExistence type="predicted"/>
<reference evidence="1 2" key="1">
    <citation type="journal article" date="2015" name="Genome Biol. Evol.">
        <title>Comparative Genomics of a Bacterivorous Green Alga Reveals Evolutionary Causalities and Consequences of Phago-Mixotrophic Mode of Nutrition.</title>
        <authorList>
            <person name="Burns J.A."/>
            <person name="Paasch A."/>
            <person name="Narechania A."/>
            <person name="Kim E."/>
        </authorList>
    </citation>
    <scope>NUCLEOTIDE SEQUENCE [LARGE SCALE GENOMIC DNA]</scope>
    <source>
        <strain evidence="1 2">PLY_AMNH</strain>
    </source>
</reference>
<comment type="caution">
    <text evidence="1">The sequence shown here is derived from an EMBL/GenBank/DDBJ whole genome shotgun (WGS) entry which is preliminary data.</text>
</comment>
<keyword evidence="2" id="KW-1185">Reference proteome</keyword>
<gene>
    <name evidence="1" type="ORF">CYMTET_37676</name>
</gene>
<name>A0AAE0CEZ4_9CHLO</name>
<dbReference type="PANTHER" id="PTHR31515">
    <property type="entry name" value="TRANSMEMBRANE PROTEIN-RELATED"/>
    <property type="match status" value="1"/>
</dbReference>
<evidence type="ECO:0000313" key="2">
    <source>
        <dbReference type="Proteomes" id="UP001190700"/>
    </source>
</evidence>
<dbReference type="Proteomes" id="UP001190700">
    <property type="component" value="Unassembled WGS sequence"/>
</dbReference>
<evidence type="ECO:0000313" key="1">
    <source>
        <dbReference type="EMBL" id="KAK3253054.1"/>
    </source>
</evidence>
<dbReference type="AlphaFoldDB" id="A0AAE0CEZ4"/>